<dbReference type="EMBL" id="AMZH03002517">
    <property type="protein sequence ID" value="RRT75315.1"/>
    <property type="molecule type" value="Genomic_DNA"/>
</dbReference>
<dbReference type="AlphaFoldDB" id="A0A427AGE2"/>
<organism evidence="2 3">
    <name type="scientific">Ensete ventricosum</name>
    <name type="common">Abyssinian banana</name>
    <name type="synonym">Musa ensete</name>
    <dbReference type="NCBI Taxonomy" id="4639"/>
    <lineage>
        <taxon>Eukaryota</taxon>
        <taxon>Viridiplantae</taxon>
        <taxon>Streptophyta</taxon>
        <taxon>Embryophyta</taxon>
        <taxon>Tracheophyta</taxon>
        <taxon>Spermatophyta</taxon>
        <taxon>Magnoliopsida</taxon>
        <taxon>Liliopsida</taxon>
        <taxon>Zingiberales</taxon>
        <taxon>Musaceae</taxon>
        <taxon>Ensete</taxon>
    </lineage>
</organism>
<reference evidence="2 3" key="1">
    <citation type="journal article" date="2014" name="Agronomy (Basel)">
        <title>A Draft Genome Sequence for Ensete ventricosum, the Drought-Tolerant Tree Against Hunger.</title>
        <authorList>
            <person name="Harrison J."/>
            <person name="Moore K.A."/>
            <person name="Paszkiewicz K."/>
            <person name="Jones T."/>
            <person name="Grant M."/>
            <person name="Ambacheew D."/>
            <person name="Muzemil S."/>
            <person name="Studholme D.J."/>
        </authorList>
    </citation>
    <scope>NUCLEOTIDE SEQUENCE [LARGE SCALE GENOMIC DNA]</scope>
</reference>
<gene>
    <name evidence="2" type="ORF">B296_00014398</name>
</gene>
<evidence type="ECO:0000313" key="3">
    <source>
        <dbReference type="Proteomes" id="UP000287651"/>
    </source>
</evidence>
<evidence type="ECO:0000313" key="2">
    <source>
        <dbReference type="EMBL" id="RRT75315.1"/>
    </source>
</evidence>
<accession>A0A427AGE2</accession>
<protein>
    <submittedName>
        <fullName evidence="2">Uncharacterized protein</fullName>
    </submittedName>
</protein>
<evidence type="ECO:0000256" key="1">
    <source>
        <dbReference type="SAM" id="MobiDB-lite"/>
    </source>
</evidence>
<proteinExistence type="predicted"/>
<sequence>MRPCKVGWVAQQLKRVVQSSQRCDPRMGGRRWSKGVRKRRRVQRGLAPQNLSVGQNGGGRLEECHSAVEVDLPIAKKGT</sequence>
<feature type="region of interest" description="Disordered" evidence="1">
    <location>
        <begin position="20"/>
        <end position="41"/>
    </location>
</feature>
<name>A0A427AGE2_ENSVE</name>
<feature type="compositionally biased region" description="Basic residues" evidence="1">
    <location>
        <begin position="28"/>
        <end position="41"/>
    </location>
</feature>
<dbReference type="Proteomes" id="UP000287651">
    <property type="component" value="Unassembled WGS sequence"/>
</dbReference>
<comment type="caution">
    <text evidence="2">The sequence shown here is derived from an EMBL/GenBank/DDBJ whole genome shotgun (WGS) entry which is preliminary data.</text>
</comment>